<evidence type="ECO:0000313" key="4">
    <source>
        <dbReference type="EMBL" id="KIA96410.1"/>
    </source>
</evidence>
<feature type="signal peptide" evidence="2">
    <location>
        <begin position="1"/>
        <end position="19"/>
    </location>
</feature>
<dbReference type="RefSeq" id="WP_039470907.1">
    <property type="nucleotide sequence ID" value="NZ_JSYN01000002.1"/>
</dbReference>
<proteinExistence type="predicted"/>
<evidence type="ECO:0000313" key="5">
    <source>
        <dbReference type="Proteomes" id="UP000031246"/>
    </source>
</evidence>
<dbReference type="Gene3D" id="1.20.1260.10">
    <property type="match status" value="1"/>
</dbReference>
<feature type="compositionally biased region" description="Polar residues" evidence="1">
    <location>
        <begin position="30"/>
        <end position="54"/>
    </location>
</feature>
<dbReference type="EMBL" id="JSYN01000002">
    <property type="protein sequence ID" value="KIA96410.1"/>
    <property type="molecule type" value="Genomic_DNA"/>
</dbReference>
<name>A0A0C1DQQ5_9SPHI</name>
<organism evidence="4 5">
    <name type="scientific">Pedobacter kyungheensis</name>
    <dbReference type="NCBI Taxonomy" id="1069985"/>
    <lineage>
        <taxon>Bacteria</taxon>
        <taxon>Pseudomonadati</taxon>
        <taxon>Bacteroidota</taxon>
        <taxon>Sphingobacteriia</taxon>
        <taxon>Sphingobacteriales</taxon>
        <taxon>Sphingobacteriaceae</taxon>
        <taxon>Pedobacter</taxon>
    </lineage>
</organism>
<dbReference type="InterPro" id="IPR025419">
    <property type="entry name" value="DUF4142"/>
</dbReference>
<dbReference type="OrthoDB" id="883203at2"/>
<evidence type="ECO:0000259" key="3">
    <source>
        <dbReference type="Pfam" id="PF13628"/>
    </source>
</evidence>
<feature type="domain" description="DUF4142" evidence="3">
    <location>
        <begin position="61"/>
        <end position="193"/>
    </location>
</feature>
<dbReference type="Proteomes" id="UP000031246">
    <property type="component" value="Unassembled WGS sequence"/>
</dbReference>
<gene>
    <name evidence="4" type="ORF">OC25_01225</name>
</gene>
<accession>A0A0C1DQQ5</accession>
<dbReference type="PANTHER" id="PTHR38593:SF1">
    <property type="entry name" value="BLR2558 PROTEIN"/>
    <property type="match status" value="1"/>
</dbReference>
<evidence type="ECO:0000256" key="2">
    <source>
        <dbReference type="SAM" id="SignalP"/>
    </source>
</evidence>
<dbReference type="InterPro" id="IPR012347">
    <property type="entry name" value="Ferritin-like"/>
</dbReference>
<keyword evidence="5" id="KW-1185">Reference proteome</keyword>
<dbReference type="PROSITE" id="PS51257">
    <property type="entry name" value="PROKAR_LIPOPROTEIN"/>
    <property type="match status" value="1"/>
</dbReference>
<comment type="caution">
    <text evidence="4">The sequence shown here is derived from an EMBL/GenBank/DDBJ whole genome shotgun (WGS) entry which is preliminary data.</text>
</comment>
<keyword evidence="2" id="KW-0732">Signal</keyword>
<evidence type="ECO:0000256" key="1">
    <source>
        <dbReference type="SAM" id="MobiDB-lite"/>
    </source>
</evidence>
<reference evidence="4 5" key="1">
    <citation type="submission" date="2014-10" db="EMBL/GenBank/DDBJ databases">
        <title>Pedobacter Kyungheensis.</title>
        <authorList>
            <person name="Anderson B.M."/>
            <person name="Newman J.D."/>
        </authorList>
    </citation>
    <scope>NUCLEOTIDE SEQUENCE [LARGE SCALE GENOMIC DNA]</scope>
    <source>
        <strain evidence="4 5">KACC 16221</strain>
    </source>
</reference>
<protein>
    <recommendedName>
        <fullName evidence="3">DUF4142 domain-containing protein</fullName>
    </recommendedName>
</protein>
<dbReference type="Pfam" id="PF13628">
    <property type="entry name" value="DUF4142"/>
    <property type="match status" value="1"/>
</dbReference>
<dbReference type="PANTHER" id="PTHR38593">
    <property type="entry name" value="BLR2558 PROTEIN"/>
    <property type="match status" value="1"/>
</dbReference>
<feature type="region of interest" description="Disordered" evidence="1">
    <location>
        <begin position="26"/>
        <end position="55"/>
    </location>
</feature>
<feature type="chain" id="PRO_5002131032" description="DUF4142 domain-containing protein" evidence="2">
    <location>
        <begin position="20"/>
        <end position="198"/>
    </location>
</feature>
<sequence>MKKIFLVPAIFAVALSFQACQTADKKSSTTKDSVTGDTSMVNGTHVTGSESTESGVDEAGATFLRKAAVGGIMEVEAAKIAETNAKSQQVKDFAAKMLTDHTKANASLKALAIDKKVITPDGLPAEDEMHLAEMKKMTGDAFDKHYMNMMVTDHDKTVALFKQGMESTDAALKTWATENLAIIESHTAMAKKIVSNMK</sequence>
<dbReference type="AlphaFoldDB" id="A0A0C1DQQ5"/>